<dbReference type="OrthoDB" id="8685330at2759"/>
<organism evidence="2 3">
    <name type="scientific">Scyliorhinus torazame</name>
    <name type="common">Cloudy catshark</name>
    <name type="synonym">Catulus torazame</name>
    <dbReference type="NCBI Taxonomy" id="75743"/>
    <lineage>
        <taxon>Eukaryota</taxon>
        <taxon>Metazoa</taxon>
        <taxon>Chordata</taxon>
        <taxon>Craniata</taxon>
        <taxon>Vertebrata</taxon>
        <taxon>Chondrichthyes</taxon>
        <taxon>Elasmobranchii</taxon>
        <taxon>Galeomorphii</taxon>
        <taxon>Galeoidea</taxon>
        <taxon>Carcharhiniformes</taxon>
        <taxon>Scyliorhinidae</taxon>
        <taxon>Scyliorhinus</taxon>
    </lineage>
</organism>
<dbReference type="Proteomes" id="UP000288216">
    <property type="component" value="Unassembled WGS sequence"/>
</dbReference>
<feature type="compositionally biased region" description="Basic residues" evidence="1">
    <location>
        <begin position="272"/>
        <end position="281"/>
    </location>
</feature>
<feature type="compositionally biased region" description="Basic and acidic residues" evidence="1">
    <location>
        <begin position="201"/>
        <end position="211"/>
    </location>
</feature>
<accession>A0A401Q905</accession>
<feature type="compositionally biased region" description="Basic and acidic residues" evidence="1">
    <location>
        <begin position="121"/>
        <end position="133"/>
    </location>
</feature>
<gene>
    <name evidence="2" type="ORF">scyTo_0021897</name>
</gene>
<feature type="compositionally biased region" description="Basic residues" evidence="1">
    <location>
        <begin position="162"/>
        <end position="171"/>
    </location>
</feature>
<sequence>MLASKKGEEEGGVEQRPARAPVRGTGRPRRRVLSTLPSNGKRARPGSERVTKEGSQEVSSTEQTKGKDSIVTTESETAGANCQMKEAGEPARSFLPALPDTPEETETLAPPIPPVQAPGEGKVDEGKADDNHSFEQPTLVERLPAMPSQEDASPQAAPTPGRPRRNRRKAVRTPAQLDNADLLQLVCESDSEEQPNGKPSTRQEEEQKQEGSQESEAQVAETELTLTSDEDCDEDEEELTEADSDDEYQFFDDPKDENYIPSSESGSDREKRKGRPRRNSVKKIPEEVINRKAQKRRVKRDPSEQPKKIR</sequence>
<evidence type="ECO:0000256" key="1">
    <source>
        <dbReference type="SAM" id="MobiDB-lite"/>
    </source>
</evidence>
<proteinExistence type="predicted"/>
<reference evidence="2 3" key="1">
    <citation type="journal article" date="2018" name="Nat. Ecol. Evol.">
        <title>Shark genomes provide insights into elasmobranch evolution and the origin of vertebrates.</title>
        <authorList>
            <person name="Hara Y"/>
            <person name="Yamaguchi K"/>
            <person name="Onimaru K"/>
            <person name="Kadota M"/>
            <person name="Koyanagi M"/>
            <person name="Keeley SD"/>
            <person name="Tatsumi K"/>
            <person name="Tanaka K"/>
            <person name="Motone F"/>
            <person name="Kageyama Y"/>
            <person name="Nozu R"/>
            <person name="Adachi N"/>
            <person name="Nishimura O"/>
            <person name="Nakagawa R"/>
            <person name="Tanegashima C"/>
            <person name="Kiyatake I"/>
            <person name="Matsumoto R"/>
            <person name="Murakumo K"/>
            <person name="Nishida K"/>
            <person name="Terakita A"/>
            <person name="Kuratani S"/>
            <person name="Sato K"/>
            <person name="Hyodo S Kuraku.S."/>
        </authorList>
    </citation>
    <scope>NUCLEOTIDE SEQUENCE [LARGE SCALE GENOMIC DNA]</scope>
</reference>
<feature type="compositionally biased region" description="Basic and acidic residues" evidence="1">
    <location>
        <begin position="300"/>
        <end position="310"/>
    </location>
</feature>
<evidence type="ECO:0000313" key="2">
    <source>
        <dbReference type="EMBL" id="GCB81855.1"/>
    </source>
</evidence>
<feature type="compositionally biased region" description="Acidic residues" evidence="1">
    <location>
        <begin position="228"/>
        <end position="250"/>
    </location>
</feature>
<protein>
    <submittedName>
        <fullName evidence="2">Uncharacterized protein</fullName>
    </submittedName>
</protein>
<dbReference type="AlphaFoldDB" id="A0A401Q905"/>
<evidence type="ECO:0000313" key="3">
    <source>
        <dbReference type="Proteomes" id="UP000288216"/>
    </source>
</evidence>
<keyword evidence="3" id="KW-1185">Reference proteome</keyword>
<dbReference type="EMBL" id="BFAA01020439">
    <property type="protein sequence ID" value="GCB81855.1"/>
    <property type="molecule type" value="Genomic_DNA"/>
</dbReference>
<feature type="compositionally biased region" description="Low complexity" evidence="1">
    <location>
        <begin position="212"/>
        <end position="227"/>
    </location>
</feature>
<feature type="compositionally biased region" description="Basic and acidic residues" evidence="1">
    <location>
        <begin position="45"/>
        <end position="55"/>
    </location>
</feature>
<feature type="region of interest" description="Disordered" evidence="1">
    <location>
        <begin position="1"/>
        <end position="310"/>
    </location>
</feature>
<comment type="caution">
    <text evidence="2">The sequence shown here is derived from an EMBL/GenBank/DDBJ whole genome shotgun (WGS) entry which is preliminary data.</text>
</comment>
<feature type="compositionally biased region" description="Polar residues" evidence="1">
    <location>
        <begin position="70"/>
        <end position="80"/>
    </location>
</feature>
<name>A0A401Q905_SCYTO</name>